<evidence type="ECO:0000313" key="2">
    <source>
        <dbReference type="EMBL" id="KAJ6375585.1"/>
    </source>
</evidence>
<evidence type="ECO:0000256" key="1">
    <source>
        <dbReference type="SAM" id="Phobius"/>
    </source>
</evidence>
<protein>
    <submittedName>
        <fullName evidence="2">Uncharacterized protein</fullName>
    </submittedName>
</protein>
<comment type="caution">
    <text evidence="2">The sequence shown here is derived from an EMBL/GenBank/DDBJ whole genome shotgun (WGS) entry which is preliminary data.</text>
</comment>
<organism evidence="2 3">
    <name type="scientific">Salix suchowensis</name>
    <dbReference type="NCBI Taxonomy" id="1278906"/>
    <lineage>
        <taxon>Eukaryota</taxon>
        <taxon>Viridiplantae</taxon>
        <taxon>Streptophyta</taxon>
        <taxon>Embryophyta</taxon>
        <taxon>Tracheophyta</taxon>
        <taxon>Spermatophyta</taxon>
        <taxon>Magnoliopsida</taxon>
        <taxon>eudicotyledons</taxon>
        <taxon>Gunneridae</taxon>
        <taxon>Pentapetalae</taxon>
        <taxon>rosids</taxon>
        <taxon>fabids</taxon>
        <taxon>Malpighiales</taxon>
        <taxon>Salicaceae</taxon>
        <taxon>Saliceae</taxon>
        <taxon>Salix</taxon>
    </lineage>
</organism>
<feature type="transmembrane region" description="Helical" evidence="1">
    <location>
        <begin position="12"/>
        <end position="38"/>
    </location>
</feature>
<dbReference type="Proteomes" id="UP001141253">
    <property type="component" value="Chromosome 12"/>
</dbReference>
<proteinExistence type="predicted"/>
<feature type="transmembrane region" description="Helical" evidence="1">
    <location>
        <begin position="44"/>
        <end position="63"/>
    </location>
</feature>
<dbReference type="EMBL" id="JAPFFI010000010">
    <property type="protein sequence ID" value="KAJ6375585.1"/>
    <property type="molecule type" value="Genomic_DNA"/>
</dbReference>
<keyword evidence="1" id="KW-0812">Transmembrane</keyword>
<accession>A0ABQ9B9M4</accession>
<evidence type="ECO:0000313" key="3">
    <source>
        <dbReference type="Proteomes" id="UP001141253"/>
    </source>
</evidence>
<name>A0ABQ9B9M4_9ROSI</name>
<gene>
    <name evidence="2" type="ORF">OIU77_000546</name>
</gene>
<keyword evidence="3" id="KW-1185">Reference proteome</keyword>
<sequence>MLISHAARAYCYSCICFSYCILIVQVGNFLKLILLHIVSMFSYFFRYLVVLGLLVCHWDLFFLSSGVQRLLLLAHNILRRQLSLVKKQENSKKQLMYSIRRKQPF</sequence>
<keyword evidence="1" id="KW-0472">Membrane</keyword>
<reference evidence="2" key="2">
    <citation type="journal article" date="2023" name="Int. J. Mol. Sci.">
        <title>De Novo Assembly and Annotation of 11 Diverse Shrub Willow (Salix) Genomes Reveals Novel Gene Organization in Sex-Linked Regions.</title>
        <authorList>
            <person name="Hyden B."/>
            <person name="Feng K."/>
            <person name="Yates T.B."/>
            <person name="Jawdy S."/>
            <person name="Cereghino C."/>
            <person name="Smart L.B."/>
            <person name="Muchero W."/>
        </authorList>
    </citation>
    <scope>NUCLEOTIDE SEQUENCE</scope>
    <source>
        <tissue evidence="2">Shoot tip</tissue>
    </source>
</reference>
<reference evidence="2" key="1">
    <citation type="submission" date="2022-10" db="EMBL/GenBank/DDBJ databases">
        <authorList>
            <person name="Hyden B.L."/>
            <person name="Feng K."/>
            <person name="Yates T."/>
            <person name="Jawdy S."/>
            <person name="Smart L.B."/>
            <person name="Muchero W."/>
        </authorList>
    </citation>
    <scope>NUCLEOTIDE SEQUENCE</scope>
    <source>
        <tissue evidence="2">Shoot tip</tissue>
    </source>
</reference>
<keyword evidence="1" id="KW-1133">Transmembrane helix</keyword>